<evidence type="ECO:0000256" key="2">
    <source>
        <dbReference type="SAM" id="SignalP"/>
    </source>
</evidence>
<keyword evidence="2" id="KW-0732">Signal</keyword>
<gene>
    <name evidence="3" type="ORF">GCM10009093_07960</name>
</gene>
<dbReference type="InterPro" id="IPR022061">
    <property type="entry name" value="DUF3617"/>
</dbReference>
<organism evidence="3 4">
    <name type="scientific">Brevundimonas terrae</name>
    <dbReference type="NCBI Taxonomy" id="363631"/>
    <lineage>
        <taxon>Bacteria</taxon>
        <taxon>Pseudomonadati</taxon>
        <taxon>Pseudomonadota</taxon>
        <taxon>Alphaproteobacteria</taxon>
        <taxon>Caulobacterales</taxon>
        <taxon>Caulobacteraceae</taxon>
        <taxon>Brevundimonas</taxon>
    </lineage>
</organism>
<evidence type="ECO:0000256" key="1">
    <source>
        <dbReference type="SAM" id="MobiDB-lite"/>
    </source>
</evidence>
<dbReference type="Proteomes" id="UP001500791">
    <property type="component" value="Unassembled WGS sequence"/>
</dbReference>
<dbReference type="Pfam" id="PF12276">
    <property type="entry name" value="DUF3617"/>
    <property type="match status" value="1"/>
</dbReference>
<evidence type="ECO:0008006" key="5">
    <source>
        <dbReference type="Google" id="ProtNLM"/>
    </source>
</evidence>
<sequence>MRFANIGCVAVIGILGLAACSNNAETPAGEAGTAAKGGDSAPAMLEGPKPGKWRITTAMTGMPGGVAIPPTEICVTEAVLEAPVGAGQTEGAECSVTPYSREGDATVATSTCKMPGNMTATSTVRITGDFNSRYVTEVTTKMDPAPAPTMAETKMTITSERIGDC</sequence>
<accession>A0ABN0Y4Y0</accession>
<keyword evidence="4" id="KW-1185">Reference proteome</keyword>
<feature type="chain" id="PRO_5046216030" description="DUF3617 family protein" evidence="2">
    <location>
        <begin position="25"/>
        <end position="165"/>
    </location>
</feature>
<name>A0ABN0Y4Y0_9CAUL</name>
<evidence type="ECO:0000313" key="4">
    <source>
        <dbReference type="Proteomes" id="UP001500791"/>
    </source>
</evidence>
<feature type="signal peptide" evidence="2">
    <location>
        <begin position="1"/>
        <end position="24"/>
    </location>
</feature>
<proteinExistence type="predicted"/>
<feature type="compositionally biased region" description="Low complexity" evidence="1">
    <location>
        <begin position="26"/>
        <end position="38"/>
    </location>
</feature>
<feature type="region of interest" description="Disordered" evidence="1">
    <location>
        <begin position="26"/>
        <end position="49"/>
    </location>
</feature>
<evidence type="ECO:0000313" key="3">
    <source>
        <dbReference type="EMBL" id="GAA0383409.1"/>
    </source>
</evidence>
<reference evidence="3 4" key="1">
    <citation type="journal article" date="2019" name="Int. J. Syst. Evol. Microbiol.">
        <title>The Global Catalogue of Microorganisms (GCM) 10K type strain sequencing project: providing services to taxonomists for standard genome sequencing and annotation.</title>
        <authorList>
            <consortium name="The Broad Institute Genomics Platform"/>
            <consortium name="The Broad Institute Genome Sequencing Center for Infectious Disease"/>
            <person name="Wu L."/>
            <person name="Ma J."/>
        </authorList>
    </citation>
    <scope>NUCLEOTIDE SEQUENCE [LARGE SCALE GENOMIC DNA]</scope>
    <source>
        <strain evidence="3 4">JCM 13476</strain>
    </source>
</reference>
<dbReference type="PROSITE" id="PS51257">
    <property type="entry name" value="PROKAR_LIPOPROTEIN"/>
    <property type="match status" value="1"/>
</dbReference>
<protein>
    <recommendedName>
        <fullName evidence="5">DUF3617 family protein</fullName>
    </recommendedName>
</protein>
<dbReference type="EMBL" id="BAAAEJ010000003">
    <property type="protein sequence ID" value="GAA0383409.1"/>
    <property type="molecule type" value="Genomic_DNA"/>
</dbReference>
<dbReference type="RefSeq" id="WP_167174867.1">
    <property type="nucleotide sequence ID" value="NZ_BAAAEJ010000003.1"/>
</dbReference>
<comment type="caution">
    <text evidence="3">The sequence shown here is derived from an EMBL/GenBank/DDBJ whole genome shotgun (WGS) entry which is preliminary data.</text>
</comment>